<evidence type="ECO:0000256" key="2">
    <source>
        <dbReference type="SAM" id="MobiDB-lite"/>
    </source>
</evidence>
<dbReference type="GO" id="GO:0032040">
    <property type="term" value="C:small-subunit processome"/>
    <property type="evidence" value="ECO:0007669"/>
    <property type="project" value="TreeGrafter"/>
</dbReference>
<dbReference type="AlphaFoldDB" id="A0A834WEK7"/>
<name>A0A834WEK7_9FABA</name>
<sequence>MASKKKSKTSLSDVKTLGRQLLSSRAHINNLPLLLSFVSPTSPPQYVLESLLSLQSFFLTLLPDLPSSSSTALDASNHDPELIYRAWVRSKFDDFIKSLIDVSVSQQSDETLKEVVLDSIMEFAKLANGGKFHSAIYHRLLNSIVYSSGPVALMVDLLESKYFRYIDVRYFTYISLEKIARTMEGKDISGTRVESADGTDESPLNSSLEHVINNLYYIISHVSPLQGWDNPSSIEMWSESGFLPNERDCKKSSKDVDVDDNQQKTEKQNSNVASSAKITKKMKLKFTKAWTSYLRLPLPLDVYKEVLVSLHQAVIPHLSNPLMLCDFLTRSYDVGGVVSVMALSSLFILMTQYGLEYPNFYEKLYALLVPSIFMAKHRAKFLQLLDSCLKSPLLPAYLAASFAKKLSRLLLSVSPSGALVIIALIHNLLRRHPSINCLVDRVDDSKNGAVPGQTLGIDHFNNSETNPMKSNAMRVPEEGRSDELVEGLTLIVDFIALLLFTTIRDTYHFNLMIISGVNLCNFITQSLVPFLCEVSIPRSVAHCSSLSPLSPFRSLSFITPRLVSPPKACVALARAAPSFSRLPPVPGLRPPSRPPPIRQWFSAQDIGAQCSINFFIQPHQELMHSIFLCLLFQFSSKITLAPTASAQGYLLIVTQLIPKHLELSIIGDYGFTIQFAIGHIRSELLHPWSIPHGEALSNIFPQLSRILHVRYSRSQCGFDGVSPQSSVHSTCPFLIILTLQLNLSDEISWVVVRRSSLWEIDTILQHYCPPVSRQVFALSLENDLTVRAKTTEMNVGDFSSGSYATVFREEIRRRVKQVPLAFFKATPSSLFPDTDFAGWSFKLEKREAPQNDENTTRDISDHGSSPAKRQRK</sequence>
<accession>A0A834WEK7</accession>
<organism evidence="4 5">
    <name type="scientific">Senna tora</name>
    <dbReference type="NCBI Taxonomy" id="362788"/>
    <lineage>
        <taxon>Eukaryota</taxon>
        <taxon>Viridiplantae</taxon>
        <taxon>Streptophyta</taxon>
        <taxon>Embryophyta</taxon>
        <taxon>Tracheophyta</taxon>
        <taxon>Spermatophyta</taxon>
        <taxon>Magnoliopsida</taxon>
        <taxon>eudicotyledons</taxon>
        <taxon>Gunneridae</taxon>
        <taxon>Pentapetalae</taxon>
        <taxon>rosids</taxon>
        <taxon>fabids</taxon>
        <taxon>Fabales</taxon>
        <taxon>Fabaceae</taxon>
        <taxon>Caesalpinioideae</taxon>
        <taxon>Cassia clade</taxon>
        <taxon>Senna</taxon>
    </lineage>
</organism>
<evidence type="ECO:0000313" key="4">
    <source>
        <dbReference type="EMBL" id="KAF7816456.1"/>
    </source>
</evidence>
<dbReference type="EMBL" id="JAAIUW010000009">
    <property type="protein sequence ID" value="KAF7816456.1"/>
    <property type="molecule type" value="Genomic_DNA"/>
</dbReference>
<feature type="domain" description="CCAAT-binding factor" evidence="3">
    <location>
        <begin position="339"/>
        <end position="474"/>
    </location>
</feature>
<gene>
    <name evidence="4" type="ORF">G2W53_030425</name>
</gene>
<comment type="caution">
    <text evidence="4">The sequence shown here is derived from an EMBL/GenBank/DDBJ whole genome shotgun (WGS) entry which is preliminary data.</text>
</comment>
<dbReference type="OrthoDB" id="10263185at2759"/>
<reference evidence="4" key="1">
    <citation type="submission" date="2020-09" db="EMBL/GenBank/DDBJ databases">
        <title>Genome-Enabled Discovery of Anthraquinone Biosynthesis in Senna tora.</title>
        <authorList>
            <person name="Kang S.-H."/>
            <person name="Pandey R.P."/>
            <person name="Lee C.-M."/>
            <person name="Sim J.-S."/>
            <person name="Jeong J.-T."/>
            <person name="Choi B.-S."/>
            <person name="Jung M."/>
            <person name="Ginzburg D."/>
            <person name="Zhao K."/>
            <person name="Won S.Y."/>
            <person name="Oh T.-J."/>
            <person name="Yu Y."/>
            <person name="Kim N.-H."/>
            <person name="Lee O.R."/>
            <person name="Lee T.-H."/>
            <person name="Bashyal P."/>
            <person name="Kim T.-S."/>
            <person name="Lee W.-H."/>
            <person name="Kawkins C."/>
            <person name="Kim C.-K."/>
            <person name="Kim J.S."/>
            <person name="Ahn B.O."/>
            <person name="Rhee S.Y."/>
            <person name="Sohng J.K."/>
        </authorList>
    </citation>
    <scope>NUCLEOTIDE SEQUENCE</scope>
    <source>
        <tissue evidence="4">Leaf</tissue>
    </source>
</reference>
<proteinExistence type="inferred from homology"/>
<evidence type="ECO:0000259" key="3">
    <source>
        <dbReference type="Pfam" id="PF03914"/>
    </source>
</evidence>
<dbReference type="PANTHER" id="PTHR12455">
    <property type="entry name" value="NUCLEOLAR COMPLEX PROTEIN 4"/>
    <property type="match status" value="1"/>
</dbReference>
<dbReference type="InterPro" id="IPR027193">
    <property type="entry name" value="Noc4"/>
</dbReference>
<dbReference type="Pfam" id="PF03914">
    <property type="entry name" value="CBF"/>
    <property type="match status" value="1"/>
</dbReference>
<feature type="compositionally biased region" description="Basic and acidic residues" evidence="2">
    <location>
        <begin position="249"/>
        <end position="267"/>
    </location>
</feature>
<dbReference type="GO" id="GO:0042254">
    <property type="term" value="P:ribosome biogenesis"/>
    <property type="evidence" value="ECO:0007669"/>
    <property type="project" value="InterPro"/>
</dbReference>
<feature type="compositionally biased region" description="Basic and acidic residues" evidence="2">
    <location>
        <begin position="845"/>
        <end position="861"/>
    </location>
</feature>
<dbReference type="Proteomes" id="UP000634136">
    <property type="component" value="Unassembled WGS sequence"/>
</dbReference>
<dbReference type="InterPro" id="IPR005612">
    <property type="entry name" value="CCAAT-binding_factor"/>
</dbReference>
<protein>
    <submittedName>
        <fullName evidence="4">Nucleolar complex protein 4-like protein</fullName>
    </submittedName>
</protein>
<comment type="similarity">
    <text evidence="1">Belongs to the CBF/MAK21 family.</text>
</comment>
<dbReference type="PANTHER" id="PTHR12455:SF0">
    <property type="entry name" value="NUCLEOLAR COMPLEX PROTEIN 4 HOMOLOG"/>
    <property type="match status" value="1"/>
</dbReference>
<dbReference type="GO" id="GO:0030692">
    <property type="term" value="C:Noc4p-Nop14p complex"/>
    <property type="evidence" value="ECO:0007669"/>
    <property type="project" value="TreeGrafter"/>
</dbReference>
<feature type="region of interest" description="Disordered" evidence="2">
    <location>
        <begin position="249"/>
        <end position="272"/>
    </location>
</feature>
<feature type="region of interest" description="Disordered" evidence="2">
    <location>
        <begin position="845"/>
        <end position="872"/>
    </location>
</feature>
<evidence type="ECO:0000313" key="5">
    <source>
        <dbReference type="Proteomes" id="UP000634136"/>
    </source>
</evidence>
<keyword evidence="5" id="KW-1185">Reference proteome</keyword>
<evidence type="ECO:0000256" key="1">
    <source>
        <dbReference type="ARBA" id="ARBA00007797"/>
    </source>
</evidence>